<feature type="domain" description="Flavodoxin-like" evidence="17">
    <location>
        <begin position="503"/>
        <end position="644"/>
    </location>
</feature>
<dbReference type="Gene3D" id="3.40.50.360">
    <property type="match status" value="1"/>
</dbReference>
<dbReference type="EMBL" id="CP029042">
    <property type="protein sequence ID" value="AZS75008.1"/>
    <property type="molecule type" value="Genomic_DNA"/>
</dbReference>
<protein>
    <recommendedName>
        <fullName evidence="14">Bifunctional cytochrome P450/NADPH--P450 reductase</fullName>
    </recommendedName>
    <domain>
        <recommendedName>
            <fullName evidence="14">Cytochrome P450</fullName>
            <ecNumber evidence="14">1.14.14.1</ecNumber>
        </recommendedName>
    </domain>
    <domain>
        <recommendedName>
            <fullName evidence="14">NADPH--cytochrome P450 reductase</fullName>
            <ecNumber evidence="14">1.6.2.4</ecNumber>
        </recommendedName>
    </domain>
</protein>
<dbReference type="InterPro" id="IPR017972">
    <property type="entry name" value="Cyt_P450_CS"/>
</dbReference>
<dbReference type="InterPro" id="IPR029039">
    <property type="entry name" value="Flavoprotein-like_sf"/>
</dbReference>
<dbReference type="Gene3D" id="1.20.990.10">
    <property type="entry name" value="NADPH-cytochrome p450 Reductase, Chain A, domain 3"/>
    <property type="match status" value="1"/>
</dbReference>
<evidence type="ECO:0000313" key="19">
    <source>
        <dbReference type="EMBL" id="AZS75008.1"/>
    </source>
</evidence>
<sequence>MTTLSGGGAEAIPAPAGLPLIGNLRDIAHRNFVEHAIRLARQYGPIYRLDTLLGERIFVSGADLVDEICDDARFDKLVAGGLTQLQSSAIGNGLFTSDTADPMWQRAHHILMPPFGLKAMRDYLPMMLDLTGQLLDKWSRLNPDDEVDVSDDMTRLTLDTVALCGFGYRLNSFYRETPHPFVQAMTRVLLEAQSRARLPAAVHRVRKRAQRRYERDNAFMNGIVDQLIQRRRATGDTGTKDLLGCMLAGVDRQSGERLPDENIRAQCLTFLIAGHETTSGLLSFATHFLLKHPEVVERARAEADEVLGTDMGVAPTYEQVHRLTYIAQVLDESLRLWPTAPAFTRTPYEETTIGGRYRISPGTPLTILPGALHRDRDIWGPNAEDFDPEHFSPERRAQLPPNAFKPFGTGQRACIGRQFAMQEAQLVLGMLLQRFDLIDHLGYQLKIKQTLTIKPDGLKVQVRPLAGRTAAAPPPRAVETEPAKEPKPGPATVPAVEAHGTPLVVLFGSNLGTAEGIAEQLAREGTERGFDVTLGPLDDHLGDLPREGATIVVTASYNGTAPDNAARFCGWLQDPATPADACSTLRYTVFGCGHSDWAATYQTVPTLVDTELEAHGATRVHPRGEGDAKSDFDAQYRAWHAGLWPDLAEALALPAAVGQAAAPRPGLAISMVNKREINPVVTSYRARPVFVRVNRELQHFDGGRLERSTRHLEIALPEGTTYEAGDHLGVLPRNPVDAVWRVCRHFKLDLGNYITIAPGPAGVPGHLPAGEAVPLVGVLASCVELQDVATRSDLEAMAAHTDDPKQRDELLTLAGDDPESREHYHERVLAPRKSMLDLFGDFPDCRLPFDTFLELLPPLRPRYYSISSSPLLSPDVCSITAGVLEAPARSGHGLFHGVCSNHLAHSDPDNTVFAFVRKPTIPFRPPDNPHVPMIMIGCGTGLAPFRGFLQERATQTEQGVPVAQSLLFFGCRNPERDFLYEEELRHFEQLGIVRLHPAFSRVPGRPKTYVQHLIAEHADEVWRLLQDEAVIFVCGDATRMAPDVRRAFTDIFAGRAGTSAGDADAWFTGLRQVNRYLEDIWGAD</sequence>
<evidence type="ECO:0000256" key="8">
    <source>
        <dbReference type="ARBA" id="ARBA00022857"/>
    </source>
</evidence>
<evidence type="ECO:0000256" key="1">
    <source>
        <dbReference type="ARBA" id="ARBA00010018"/>
    </source>
</evidence>
<keyword evidence="6 14" id="KW-0479">Metal-binding</keyword>
<evidence type="ECO:0000256" key="4">
    <source>
        <dbReference type="ARBA" id="ARBA00022630"/>
    </source>
</evidence>
<dbReference type="PIRSF" id="PIRSF000209">
    <property type="entry name" value="Bifunctional_P450_P450R"/>
    <property type="match status" value="1"/>
</dbReference>
<dbReference type="InterPro" id="IPR039261">
    <property type="entry name" value="FNR_nucleotide-bd"/>
</dbReference>
<keyword evidence="8 14" id="KW-0521">NADP</keyword>
<keyword evidence="3 14" id="KW-0349">Heme</keyword>
<gene>
    <name evidence="19" type="ORF">DDE74_32445</name>
</gene>
<comment type="catalytic activity">
    <reaction evidence="12 14">
        <text>2 oxidized [cytochrome P450] + NADPH = 2 reduced [cytochrome P450] + NADP(+) + H(+)</text>
        <dbReference type="Rhea" id="RHEA:24040"/>
        <dbReference type="Rhea" id="RHEA-COMP:14627"/>
        <dbReference type="Rhea" id="RHEA-COMP:14628"/>
        <dbReference type="ChEBI" id="CHEBI:15378"/>
        <dbReference type="ChEBI" id="CHEBI:55376"/>
        <dbReference type="ChEBI" id="CHEBI:57783"/>
        <dbReference type="ChEBI" id="CHEBI:58349"/>
        <dbReference type="ChEBI" id="CHEBI:60344"/>
        <dbReference type="EC" id="1.6.2.4"/>
    </reaction>
</comment>
<dbReference type="PANTHER" id="PTHR19384">
    <property type="entry name" value="NITRIC OXIDE SYNTHASE-RELATED"/>
    <property type="match status" value="1"/>
</dbReference>
<comment type="catalytic activity">
    <reaction evidence="13">
        <text>hydrogen sulfide + 3 NADP(+) + 3 H2O = sulfite + 3 NADPH + 4 H(+)</text>
        <dbReference type="Rhea" id="RHEA:13801"/>
        <dbReference type="ChEBI" id="CHEBI:15377"/>
        <dbReference type="ChEBI" id="CHEBI:15378"/>
        <dbReference type="ChEBI" id="CHEBI:17359"/>
        <dbReference type="ChEBI" id="CHEBI:29919"/>
        <dbReference type="ChEBI" id="CHEBI:57783"/>
        <dbReference type="ChEBI" id="CHEBI:58349"/>
        <dbReference type="EC" id="1.8.1.2"/>
    </reaction>
</comment>
<dbReference type="GO" id="GO:0050660">
    <property type="term" value="F:flavin adenine dinucleotide binding"/>
    <property type="evidence" value="ECO:0007669"/>
    <property type="project" value="TreeGrafter"/>
</dbReference>
<dbReference type="Pfam" id="PF00258">
    <property type="entry name" value="Flavodoxin_1"/>
    <property type="match status" value="1"/>
</dbReference>
<dbReference type="Proteomes" id="UP000275579">
    <property type="component" value="Chromosome"/>
</dbReference>
<dbReference type="InterPro" id="IPR023173">
    <property type="entry name" value="NADPH_Cyt_P450_Rdtase_alpha"/>
</dbReference>
<dbReference type="Pfam" id="PF00667">
    <property type="entry name" value="FAD_binding_1"/>
    <property type="match status" value="1"/>
</dbReference>
<evidence type="ECO:0000256" key="9">
    <source>
        <dbReference type="ARBA" id="ARBA00023002"/>
    </source>
</evidence>
<dbReference type="SUPFAM" id="SSF52343">
    <property type="entry name" value="Ferredoxin reductase-like, C-terminal NADP-linked domain"/>
    <property type="match status" value="1"/>
</dbReference>
<dbReference type="EC" id="1.14.14.1" evidence="14"/>
<evidence type="ECO:0000256" key="15">
    <source>
        <dbReference type="PIRSR" id="PIRSR000209-1"/>
    </source>
</evidence>
<dbReference type="PROSITE" id="PS50902">
    <property type="entry name" value="FLAVODOXIN_LIKE"/>
    <property type="match status" value="1"/>
</dbReference>
<keyword evidence="14" id="KW-0249">Electron transport</keyword>
<feature type="binding site" description="axial binding residue" evidence="15">
    <location>
        <position position="414"/>
    </location>
    <ligand>
        <name>heme</name>
        <dbReference type="ChEBI" id="CHEBI:30413"/>
    </ligand>
    <ligandPart>
        <name>Fe</name>
        <dbReference type="ChEBI" id="CHEBI:18248"/>
    </ligandPart>
</feature>
<evidence type="ECO:0000256" key="2">
    <source>
        <dbReference type="ARBA" id="ARBA00022448"/>
    </source>
</evidence>
<dbReference type="Pfam" id="PF00175">
    <property type="entry name" value="NAD_binding_1"/>
    <property type="match status" value="1"/>
</dbReference>
<evidence type="ECO:0000256" key="16">
    <source>
        <dbReference type="SAM" id="MobiDB-lite"/>
    </source>
</evidence>
<evidence type="ECO:0000256" key="7">
    <source>
        <dbReference type="ARBA" id="ARBA00022827"/>
    </source>
</evidence>
<organism evidence="19 20">
    <name type="scientific">Streptomyces lydicus</name>
    <dbReference type="NCBI Taxonomy" id="47763"/>
    <lineage>
        <taxon>Bacteria</taxon>
        <taxon>Bacillati</taxon>
        <taxon>Actinomycetota</taxon>
        <taxon>Actinomycetes</taxon>
        <taxon>Kitasatosporales</taxon>
        <taxon>Streptomycetaceae</taxon>
        <taxon>Streptomyces</taxon>
    </lineage>
</organism>
<dbReference type="GO" id="GO:0070330">
    <property type="term" value="F:aromatase activity"/>
    <property type="evidence" value="ECO:0007669"/>
    <property type="project" value="UniProtKB-UniRule"/>
</dbReference>
<feature type="compositionally biased region" description="Basic and acidic residues" evidence="16">
    <location>
        <begin position="478"/>
        <end position="487"/>
    </location>
</feature>
<proteinExistence type="inferred from homology"/>
<evidence type="ECO:0000256" key="12">
    <source>
        <dbReference type="ARBA" id="ARBA00049342"/>
    </source>
</evidence>
<dbReference type="AlphaFoldDB" id="A0A3Q9KDH0"/>
<dbReference type="Gene3D" id="3.40.50.80">
    <property type="entry name" value="Nucleotide-binding domain of ferredoxin-NADP reductase (FNR) module"/>
    <property type="match status" value="1"/>
</dbReference>
<dbReference type="PRINTS" id="PR00369">
    <property type="entry name" value="FLAVODOXIN"/>
</dbReference>
<dbReference type="InterPro" id="IPR017938">
    <property type="entry name" value="Riboflavin_synthase-like_b-brl"/>
</dbReference>
<dbReference type="Pfam" id="PF00067">
    <property type="entry name" value="p450"/>
    <property type="match status" value="1"/>
</dbReference>
<dbReference type="GO" id="GO:0005829">
    <property type="term" value="C:cytosol"/>
    <property type="evidence" value="ECO:0007669"/>
    <property type="project" value="TreeGrafter"/>
</dbReference>
<evidence type="ECO:0000256" key="14">
    <source>
        <dbReference type="PIRNR" id="PIRNR000209"/>
    </source>
</evidence>
<dbReference type="CDD" id="cd06206">
    <property type="entry name" value="bifunctional_CYPOR"/>
    <property type="match status" value="1"/>
</dbReference>
<evidence type="ECO:0000256" key="10">
    <source>
        <dbReference type="ARBA" id="ARBA00023004"/>
    </source>
</evidence>
<feature type="domain" description="FAD-binding FR-type" evidence="18">
    <location>
        <begin position="684"/>
        <end position="926"/>
    </location>
</feature>
<dbReference type="Gene3D" id="2.40.30.10">
    <property type="entry name" value="Translation factors"/>
    <property type="match status" value="1"/>
</dbReference>
<feature type="region of interest" description="Disordered" evidence="16">
    <location>
        <begin position="467"/>
        <end position="492"/>
    </location>
</feature>
<dbReference type="InterPro" id="IPR001128">
    <property type="entry name" value="Cyt_P450"/>
</dbReference>
<evidence type="ECO:0000256" key="6">
    <source>
        <dbReference type="ARBA" id="ARBA00022723"/>
    </source>
</evidence>
<dbReference type="RefSeq" id="WP_127153788.1">
    <property type="nucleotide sequence ID" value="NZ_CP029042.1"/>
</dbReference>
<dbReference type="PANTHER" id="PTHR19384:SF17">
    <property type="entry name" value="NADPH--CYTOCHROME P450 REDUCTASE"/>
    <property type="match status" value="1"/>
</dbReference>
<dbReference type="InterPro" id="IPR001094">
    <property type="entry name" value="Flavdoxin-like"/>
</dbReference>
<dbReference type="FunFam" id="1.10.630.10:FF:000040">
    <property type="entry name" value="Bifunctional cytochrome P450/NADPH--P450 reductase"/>
    <property type="match status" value="1"/>
</dbReference>
<keyword evidence="9 14" id="KW-0560">Oxidoreductase</keyword>
<dbReference type="EC" id="1.6.2.4" evidence="14"/>
<name>A0A3Q9KDH0_9ACTN</name>
<dbReference type="InterPro" id="IPR003097">
    <property type="entry name" value="CysJ-like_FAD-binding"/>
</dbReference>
<dbReference type="CDD" id="cd11068">
    <property type="entry name" value="CYP120A1"/>
    <property type="match status" value="1"/>
</dbReference>
<evidence type="ECO:0000259" key="17">
    <source>
        <dbReference type="PROSITE" id="PS50902"/>
    </source>
</evidence>
<keyword evidence="4 14" id="KW-0285">Flavoprotein</keyword>
<dbReference type="PRINTS" id="PR00371">
    <property type="entry name" value="FPNCR"/>
</dbReference>
<evidence type="ECO:0000313" key="20">
    <source>
        <dbReference type="Proteomes" id="UP000275579"/>
    </source>
</evidence>
<dbReference type="GO" id="GO:0020037">
    <property type="term" value="F:heme binding"/>
    <property type="evidence" value="ECO:0007669"/>
    <property type="project" value="UniProtKB-UniRule"/>
</dbReference>
<dbReference type="FunFam" id="3.40.50.80:FF:000001">
    <property type="entry name" value="NADPH--cytochrome P450 reductase 1"/>
    <property type="match status" value="1"/>
</dbReference>
<dbReference type="InterPro" id="IPR001709">
    <property type="entry name" value="Flavoprot_Pyr_Nucl_cyt_Rdtase"/>
</dbReference>
<dbReference type="PROSITE" id="PS51384">
    <property type="entry name" value="FAD_FR"/>
    <property type="match status" value="1"/>
</dbReference>
<dbReference type="GO" id="GO:0010181">
    <property type="term" value="F:FMN binding"/>
    <property type="evidence" value="ECO:0007669"/>
    <property type="project" value="UniProtKB-UniRule"/>
</dbReference>
<dbReference type="SUPFAM" id="SSF52218">
    <property type="entry name" value="Flavoproteins"/>
    <property type="match status" value="1"/>
</dbReference>
<comment type="similarity">
    <text evidence="1 14">In the N-terminal section; belongs to the cytochrome P450 family.</text>
</comment>
<keyword evidence="7 14" id="KW-0274">FAD</keyword>
<keyword evidence="10 14" id="KW-0408">Iron</keyword>
<dbReference type="InterPro" id="IPR001433">
    <property type="entry name" value="OxRdtase_FAD/NAD-bd"/>
</dbReference>
<comment type="cofactor">
    <cofactor evidence="14 15">
        <name>heme</name>
        <dbReference type="ChEBI" id="CHEBI:30413"/>
    </cofactor>
</comment>
<comment type="catalytic activity">
    <reaction evidence="14">
        <text>an organic molecule + reduced [NADPH--hemoprotein reductase] + O2 = an alcohol + oxidized [NADPH--hemoprotein reductase] + H2O + H(+)</text>
        <dbReference type="Rhea" id="RHEA:17149"/>
        <dbReference type="Rhea" id="RHEA-COMP:11964"/>
        <dbReference type="Rhea" id="RHEA-COMP:11965"/>
        <dbReference type="ChEBI" id="CHEBI:15377"/>
        <dbReference type="ChEBI" id="CHEBI:15378"/>
        <dbReference type="ChEBI" id="CHEBI:15379"/>
        <dbReference type="ChEBI" id="CHEBI:30879"/>
        <dbReference type="ChEBI" id="CHEBI:57618"/>
        <dbReference type="ChEBI" id="CHEBI:58210"/>
        <dbReference type="ChEBI" id="CHEBI:142491"/>
        <dbReference type="EC" id="1.14.14.1"/>
    </reaction>
</comment>
<dbReference type="InterPro" id="IPR023206">
    <property type="entry name" value="Bifunctional_P450_P450_red"/>
</dbReference>
<dbReference type="SUPFAM" id="SSF48264">
    <property type="entry name" value="Cytochrome P450"/>
    <property type="match status" value="1"/>
</dbReference>
<dbReference type="PROSITE" id="PS00086">
    <property type="entry name" value="CYTOCHROME_P450"/>
    <property type="match status" value="1"/>
</dbReference>
<dbReference type="GO" id="GO:0004783">
    <property type="term" value="F:sulfite reductase (NADPH) activity"/>
    <property type="evidence" value="ECO:0007669"/>
    <property type="project" value="UniProtKB-EC"/>
</dbReference>
<reference evidence="19 20" key="1">
    <citation type="submission" date="2018-04" db="EMBL/GenBank/DDBJ databases">
        <title>Complete genome sequences of Streptomyces lydicus strain WYEC and characterization of antagonistic properties of biological control agents.</title>
        <authorList>
            <person name="Mariita R.M."/>
            <person name="Sello J.K."/>
        </authorList>
    </citation>
    <scope>NUCLEOTIDE SEQUENCE [LARGE SCALE GENOMIC DNA]</scope>
    <source>
        <strain evidence="19 20">WYEC 108</strain>
    </source>
</reference>
<dbReference type="GO" id="GO:0005506">
    <property type="term" value="F:iron ion binding"/>
    <property type="evidence" value="ECO:0007669"/>
    <property type="project" value="UniProtKB-UniRule"/>
</dbReference>
<accession>A0A3Q9KDH0</accession>
<evidence type="ECO:0000259" key="18">
    <source>
        <dbReference type="PROSITE" id="PS51384"/>
    </source>
</evidence>
<evidence type="ECO:0000256" key="13">
    <source>
        <dbReference type="ARBA" id="ARBA00052219"/>
    </source>
</evidence>
<evidence type="ECO:0000256" key="11">
    <source>
        <dbReference type="ARBA" id="ARBA00023033"/>
    </source>
</evidence>
<dbReference type="SUPFAM" id="SSF63380">
    <property type="entry name" value="Riboflavin synthase domain-like"/>
    <property type="match status" value="1"/>
</dbReference>
<dbReference type="InterPro" id="IPR008254">
    <property type="entry name" value="Flavodoxin/NO_synth"/>
</dbReference>
<dbReference type="Gene3D" id="1.10.630.10">
    <property type="entry name" value="Cytochrome P450"/>
    <property type="match status" value="1"/>
</dbReference>
<dbReference type="InterPro" id="IPR017927">
    <property type="entry name" value="FAD-bd_FR_type"/>
</dbReference>
<dbReference type="GO" id="GO:0003958">
    <property type="term" value="F:NADPH-hemoprotein reductase activity"/>
    <property type="evidence" value="ECO:0007669"/>
    <property type="project" value="UniProtKB-UniRule"/>
</dbReference>
<keyword evidence="5 14" id="KW-0288">FMN</keyword>
<keyword evidence="11 14" id="KW-0503">Monooxygenase</keyword>
<evidence type="ECO:0000256" key="3">
    <source>
        <dbReference type="ARBA" id="ARBA00022617"/>
    </source>
</evidence>
<dbReference type="InterPro" id="IPR036396">
    <property type="entry name" value="Cyt_P450_sf"/>
</dbReference>
<comment type="cofactor">
    <cofactor evidence="14">
        <name>FAD</name>
        <dbReference type="ChEBI" id="CHEBI:57692"/>
    </cofactor>
    <cofactor evidence="14">
        <name>FMN</name>
        <dbReference type="ChEBI" id="CHEBI:58210"/>
    </cofactor>
</comment>
<evidence type="ECO:0000256" key="5">
    <source>
        <dbReference type="ARBA" id="ARBA00022643"/>
    </source>
</evidence>
<keyword evidence="2 14" id="KW-0813">Transport</keyword>